<dbReference type="GO" id="GO:0004622">
    <property type="term" value="F:phosphatidylcholine lysophospholipase activity"/>
    <property type="evidence" value="ECO:0007669"/>
    <property type="project" value="TreeGrafter"/>
</dbReference>
<dbReference type="PANTHER" id="PTHR12277">
    <property type="entry name" value="ALPHA/BETA HYDROLASE DOMAIN-CONTAINING PROTEIN"/>
    <property type="match status" value="1"/>
</dbReference>
<dbReference type="GO" id="GO:0005789">
    <property type="term" value="C:endoplasmic reticulum membrane"/>
    <property type="evidence" value="ECO:0007669"/>
    <property type="project" value="TreeGrafter"/>
</dbReference>
<dbReference type="STRING" id="7868.ENSCMIP00000027644"/>
<reference evidence="3" key="2">
    <citation type="journal article" date="2007" name="PLoS Biol.">
        <title>Survey sequencing and comparative analysis of the elephant shark (Callorhinchus milii) genome.</title>
        <authorList>
            <person name="Venkatesh B."/>
            <person name="Kirkness E.F."/>
            <person name="Loh Y.H."/>
            <person name="Halpern A.L."/>
            <person name="Lee A.P."/>
            <person name="Johnson J."/>
            <person name="Dandona N."/>
            <person name="Viswanathan L.D."/>
            <person name="Tay A."/>
            <person name="Venter J.C."/>
            <person name="Strausberg R.L."/>
            <person name="Brenner S."/>
        </authorList>
    </citation>
    <scope>NUCLEOTIDE SEQUENCE [LARGE SCALE GENOMIC DNA]</scope>
</reference>
<evidence type="ECO:0000313" key="2">
    <source>
        <dbReference type="Ensembl" id="ENSCMIP00000027644.1"/>
    </source>
</evidence>
<sequence length="299" mass="34081">IKACVLTVLIIYVTIPFAMKINPVIAPMMIYFNLFRSPFIDLQHPGKFINHTVNLYLTPEEGVTVGVWHTVPESRWMETRGKDQQWYEATLSDGNPVIVYLHGNGGNSANGFHVLAMDYRGWGDSTGYPSEEGLTMDSVHLYEWARARSGRSFVCLWGHSLGTGVASNTARRLQEKGRPADAIVLEAPFTTIREEVTCHPFSVIYKQFPGFEWFFLDPVTENNIVFHNIENLKSVSSPVLILHAEDDPIIPFELGRKLYRSLHDSRIFKEQVKFVAFPGILGYKHNLIYRDPRLPEILK</sequence>
<feature type="domain" description="Serine aminopeptidase S33" evidence="1">
    <location>
        <begin position="109"/>
        <end position="205"/>
    </location>
</feature>
<dbReference type="PANTHER" id="PTHR12277:SF69">
    <property type="entry name" value="PROTEIN ABHD12B"/>
    <property type="match status" value="1"/>
</dbReference>
<evidence type="ECO:0000313" key="3">
    <source>
        <dbReference type="Proteomes" id="UP000314986"/>
    </source>
</evidence>
<reference evidence="2" key="5">
    <citation type="submission" date="2025-09" db="UniProtKB">
        <authorList>
            <consortium name="Ensembl"/>
        </authorList>
    </citation>
    <scope>IDENTIFICATION</scope>
</reference>
<reference evidence="3" key="1">
    <citation type="journal article" date="2006" name="Science">
        <title>Ancient noncoding elements conserved in the human genome.</title>
        <authorList>
            <person name="Venkatesh B."/>
            <person name="Kirkness E.F."/>
            <person name="Loh Y.H."/>
            <person name="Halpern A.L."/>
            <person name="Lee A.P."/>
            <person name="Johnson J."/>
            <person name="Dandona N."/>
            <person name="Viswanathan L.D."/>
            <person name="Tay A."/>
            <person name="Venter J.C."/>
            <person name="Strausberg R.L."/>
            <person name="Brenner S."/>
        </authorList>
    </citation>
    <scope>NUCLEOTIDE SEQUENCE [LARGE SCALE GENOMIC DNA]</scope>
</reference>
<dbReference type="SUPFAM" id="SSF53474">
    <property type="entry name" value="alpha/beta-Hydrolases"/>
    <property type="match status" value="1"/>
</dbReference>
<name>A0A4W3IBP6_CALMI</name>
<dbReference type="InterPro" id="IPR022742">
    <property type="entry name" value="Hydrolase_4"/>
</dbReference>
<reference evidence="3" key="3">
    <citation type="journal article" date="2014" name="Nature">
        <title>Elephant shark genome provides unique insights into gnathostome evolution.</title>
        <authorList>
            <consortium name="International Elephant Shark Genome Sequencing Consortium"/>
            <person name="Venkatesh B."/>
            <person name="Lee A.P."/>
            <person name="Ravi V."/>
            <person name="Maurya A.K."/>
            <person name="Lian M.M."/>
            <person name="Swann J.B."/>
            <person name="Ohta Y."/>
            <person name="Flajnik M.F."/>
            <person name="Sutoh Y."/>
            <person name="Kasahara M."/>
            <person name="Hoon S."/>
            <person name="Gangu V."/>
            <person name="Roy S.W."/>
            <person name="Irimia M."/>
            <person name="Korzh V."/>
            <person name="Kondrychyn I."/>
            <person name="Lim Z.W."/>
            <person name="Tay B.H."/>
            <person name="Tohari S."/>
            <person name="Kong K.W."/>
            <person name="Ho S."/>
            <person name="Lorente-Galdos B."/>
            <person name="Quilez J."/>
            <person name="Marques-Bonet T."/>
            <person name="Raney B.J."/>
            <person name="Ingham P.W."/>
            <person name="Tay A."/>
            <person name="Hillier L.W."/>
            <person name="Minx P."/>
            <person name="Boehm T."/>
            <person name="Wilson R.K."/>
            <person name="Brenner S."/>
            <person name="Warren W.C."/>
        </authorList>
    </citation>
    <scope>NUCLEOTIDE SEQUENCE [LARGE SCALE GENOMIC DNA]</scope>
</reference>
<keyword evidence="3" id="KW-1185">Reference proteome</keyword>
<evidence type="ECO:0000259" key="1">
    <source>
        <dbReference type="Pfam" id="PF12146"/>
    </source>
</evidence>
<dbReference type="Gene3D" id="3.40.50.1820">
    <property type="entry name" value="alpha/beta hydrolase"/>
    <property type="match status" value="1"/>
</dbReference>
<dbReference type="GO" id="GO:0052651">
    <property type="term" value="P:monoacylglycerol catabolic process"/>
    <property type="evidence" value="ECO:0007669"/>
    <property type="project" value="TreeGrafter"/>
</dbReference>
<proteinExistence type="predicted"/>
<dbReference type="InterPro" id="IPR029058">
    <property type="entry name" value="AB_hydrolase_fold"/>
</dbReference>
<dbReference type="Proteomes" id="UP000314986">
    <property type="component" value="Unassembled WGS sequence"/>
</dbReference>
<organism evidence="2 3">
    <name type="scientific">Callorhinchus milii</name>
    <name type="common">Ghost shark</name>
    <dbReference type="NCBI Taxonomy" id="7868"/>
    <lineage>
        <taxon>Eukaryota</taxon>
        <taxon>Metazoa</taxon>
        <taxon>Chordata</taxon>
        <taxon>Craniata</taxon>
        <taxon>Vertebrata</taxon>
        <taxon>Chondrichthyes</taxon>
        <taxon>Holocephali</taxon>
        <taxon>Chimaeriformes</taxon>
        <taxon>Callorhinchidae</taxon>
        <taxon>Callorhinchus</taxon>
    </lineage>
</organism>
<dbReference type="Ensembl" id="ENSCMIT00000028084.1">
    <property type="protein sequence ID" value="ENSCMIP00000027644.1"/>
    <property type="gene ID" value="ENSCMIG00000012034.1"/>
</dbReference>
<protein>
    <recommendedName>
        <fullName evidence="1">Serine aminopeptidase S33 domain-containing protein</fullName>
    </recommendedName>
</protein>
<reference evidence="2" key="4">
    <citation type="submission" date="2025-08" db="UniProtKB">
        <authorList>
            <consortium name="Ensembl"/>
        </authorList>
    </citation>
    <scope>IDENTIFICATION</scope>
</reference>
<dbReference type="GO" id="GO:0047372">
    <property type="term" value="F:monoacylglycerol lipase activity"/>
    <property type="evidence" value="ECO:0007669"/>
    <property type="project" value="TreeGrafter"/>
</dbReference>
<dbReference type="Pfam" id="PF12146">
    <property type="entry name" value="Hydrolase_4"/>
    <property type="match status" value="1"/>
</dbReference>
<dbReference type="InParanoid" id="A0A4W3IBP6"/>
<dbReference type="GO" id="GO:0006660">
    <property type="term" value="P:phosphatidylserine catabolic process"/>
    <property type="evidence" value="ECO:0007669"/>
    <property type="project" value="TreeGrafter"/>
</dbReference>
<dbReference type="AlphaFoldDB" id="A0A4W3IBP6"/>
<dbReference type="GeneTree" id="ENSGT00940000160517"/>
<dbReference type="OMA" id="WFKDLNV"/>
<accession>A0A4W3IBP6</accession>